<evidence type="ECO:0000256" key="7">
    <source>
        <dbReference type="ARBA" id="ARBA00022771"/>
    </source>
</evidence>
<keyword evidence="7" id="KW-0863">Zinc-finger</keyword>
<evidence type="ECO:0000256" key="8">
    <source>
        <dbReference type="ARBA" id="ARBA00022833"/>
    </source>
</evidence>
<comment type="subcellular location">
    <subcellularLocation>
        <location evidence="1">Peroxisome membrane</location>
        <topology evidence="1">Multi-pass membrane protein</topology>
    </subcellularLocation>
</comment>
<dbReference type="GO" id="GO:1990429">
    <property type="term" value="C:peroxisomal importomer complex"/>
    <property type="evidence" value="ECO:0007669"/>
    <property type="project" value="TreeGrafter"/>
</dbReference>
<evidence type="ECO:0000256" key="6">
    <source>
        <dbReference type="ARBA" id="ARBA00022723"/>
    </source>
</evidence>
<dbReference type="EMBL" id="JANCYW010000015">
    <property type="protein sequence ID" value="KAK4538062.1"/>
    <property type="molecule type" value="Genomic_DNA"/>
</dbReference>
<keyword evidence="8" id="KW-0862">Zinc</keyword>
<dbReference type="Proteomes" id="UP001301350">
    <property type="component" value="Unassembled WGS sequence"/>
</dbReference>
<name>A0AAV9J0F6_CYACA</name>
<evidence type="ECO:0000256" key="10">
    <source>
        <dbReference type="ARBA" id="ARBA00022989"/>
    </source>
</evidence>
<evidence type="ECO:0000313" key="16">
    <source>
        <dbReference type="Proteomes" id="UP001301350"/>
    </source>
</evidence>
<proteinExistence type="inferred from homology"/>
<dbReference type="GO" id="GO:0005778">
    <property type="term" value="C:peroxisomal membrane"/>
    <property type="evidence" value="ECO:0007669"/>
    <property type="project" value="UniProtKB-SubCell"/>
</dbReference>
<evidence type="ECO:0000256" key="5">
    <source>
        <dbReference type="ARBA" id="ARBA00022692"/>
    </source>
</evidence>
<dbReference type="InterPro" id="IPR017375">
    <property type="entry name" value="PEX12"/>
</dbReference>
<keyword evidence="4" id="KW-0813">Transport</keyword>
<organism evidence="15 16">
    <name type="scientific">Cyanidium caldarium</name>
    <name type="common">Red alga</name>
    <dbReference type="NCBI Taxonomy" id="2771"/>
    <lineage>
        <taxon>Eukaryota</taxon>
        <taxon>Rhodophyta</taxon>
        <taxon>Bangiophyceae</taxon>
        <taxon>Cyanidiales</taxon>
        <taxon>Cyanidiaceae</taxon>
        <taxon>Cyanidium</taxon>
    </lineage>
</organism>
<keyword evidence="10" id="KW-1133">Transmembrane helix</keyword>
<evidence type="ECO:0000256" key="2">
    <source>
        <dbReference type="ARBA" id="ARBA00004906"/>
    </source>
</evidence>
<sequence>MFLAGVQEHDLRPTFLELISQEQLLSGLHPAVAFLLERWAQRETCPGWRRRLWQWRDEAYLAILLVLEARSLTKYGASIAEHFYGLRRVQWRSNEETFRRPGRREDVGTATIRSPSKALVRNSLLELVLLPYVRLKLDAWCHGAFAAPSASPASANAPPSFATRLLLRLYPWLRAVDRAAIFAHQLLYLFEQTPYYNWSLRLQHTVLQRRTWEADVLWPATAAATASRWQRWGDALFRAGKYVVIIGLYSLRFMEWYRHAAEQKRREALSQQHVPPPPEPLPPKVRLDVPSNGCLLCKREYCRHPAACTASGYVFCHDCLERHLRAHRQCPVSGVHADEHDIRRLYTTL</sequence>
<dbReference type="PANTHER" id="PTHR12888:SF0">
    <property type="entry name" value="PEROXISOME ASSEMBLY PROTEIN 12"/>
    <property type="match status" value="1"/>
</dbReference>
<evidence type="ECO:0000313" key="15">
    <source>
        <dbReference type="EMBL" id="KAK4538062.1"/>
    </source>
</evidence>
<keyword evidence="9" id="KW-0653">Protein transport</keyword>
<evidence type="ECO:0000256" key="1">
    <source>
        <dbReference type="ARBA" id="ARBA00004585"/>
    </source>
</evidence>
<dbReference type="Gene3D" id="3.30.40.10">
    <property type="entry name" value="Zinc/RING finger domain, C3HC4 (zinc finger)"/>
    <property type="match status" value="1"/>
</dbReference>
<dbReference type="GO" id="GO:0004842">
    <property type="term" value="F:ubiquitin-protein transferase activity"/>
    <property type="evidence" value="ECO:0007669"/>
    <property type="project" value="TreeGrafter"/>
</dbReference>
<evidence type="ECO:0000256" key="11">
    <source>
        <dbReference type="ARBA" id="ARBA00023136"/>
    </source>
</evidence>
<comment type="similarity">
    <text evidence="3 13">Belongs to the pex2/pex10/pex12 family.</text>
</comment>
<dbReference type="GO" id="GO:0008270">
    <property type="term" value="F:zinc ion binding"/>
    <property type="evidence" value="ECO:0007669"/>
    <property type="project" value="UniProtKB-KW"/>
</dbReference>
<dbReference type="SUPFAM" id="SSF57850">
    <property type="entry name" value="RING/U-box"/>
    <property type="match status" value="1"/>
</dbReference>
<dbReference type="InterPro" id="IPR006845">
    <property type="entry name" value="Pex_N"/>
</dbReference>
<keyword evidence="12 13" id="KW-0576">Peroxisome</keyword>
<keyword evidence="11 13" id="KW-0472">Membrane</keyword>
<gene>
    <name evidence="15" type="ORF">CDCA_CDCA15G4087</name>
</gene>
<comment type="caution">
    <text evidence="15">The sequence shown here is derived from an EMBL/GenBank/DDBJ whole genome shotgun (WGS) entry which is preliminary data.</text>
</comment>
<protein>
    <recommendedName>
        <fullName evidence="13">Peroxisome assembly protein 12</fullName>
    </recommendedName>
    <alternativeName>
        <fullName evidence="13">Peroxin-12</fullName>
    </alternativeName>
</protein>
<evidence type="ECO:0000256" key="4">
    <source>
        <dbReference type="ARBA" id="ARBA00022448"/>
    </source>
</evidence>
<keyword evidence="16" id="KW-1185">Reference proteome</keyword>
<evidence type="ECO:0000256" key="3">
    <source>
        <dbReference type="ARBA" id="ARBA00008704"/>
    </source>
</evidence>
<dbReference type="Pfam" id="PF04757">
    <property type="entry name" value="Pex2_Pex12"/>
    <property type="match status" value="1"/>
</dbReference>
<comment type="pathway">
    <text evidence="2">Protein modification; protein ubiquitination.</text>
</comment>
<evidence type="ECO:0000256" key="13">
    <source>
        <dbReference type="PIRNR" id="PIRNR038074"/>
    </source>
</evidence>
<dbReference type="PIRSF" id="PIRSF038074">
    <property type="entry name" value="Peroxisome_assembly_p12"/>
    <property type="match status" value="1"/>
</dbReference>
<evidence type="ECO:0000256" key="9">
    <source>
        <dbReference type="ARBA" id="ARBA00022927"/>
    </source>
</evidence>
<accession>A0AAV9J0F6</accession>
<evidence type="ECO:0000256" key="12">
    <source>
        <dbReference type="ARBA" id="ARBA00023140"/>
    </source>
</evidence>
<reference evidence="15 16" key="1">
    <citation type="submission" date="2022-07" db="EMBL/GenBank/DDBJ databases">
        <title>Genome-wide signatures of adaptation to extreme environments.</title>
        <authorList>
            <person name="Cho C.H."/>
            <person name="Yoon H.S."/>
        </authorList>
    </citation>
    <scope>NUCLEOTIDE SEQUENCE [LARGE SCALE GENOMIC DNA]</scope>
    <source>
        <strain evidence="15 16">DBV 063 E5</strain>
    </source>
</reference>
<comment type="function">
    <text evidence="13">Component of a retrotranslocation channel required for peroxisome organization by mediating export of the PEX5 receptor from peroxisomes to the cytosol, thereby promoting PEX5 recycling.</text>
</comment>
<evidence type="ECO:0000259" key="14">
    <source>
        <dbReference type="Pfam" id="PF04757"/>
    </source>
</evidence>
<dbReference type="GO" id="GO:0006513">
    <property type="term" value="P:protein monoubiquitination"/>
    <property type="evidence" value="ECO:0007669"/>
    <property type="project" value="TreeGrafter"/>
</dbReference>
<dbReference type="AlphaFoldDB" id="A0AAV9J0F6"/>
<dbReference type="InterPro" id="IPR013083">
    <property type="entry name" value="Znf_RING/FYVE/PHD"/>
</dbReference>
<keyword evidence="5" id="KW-0812">Transmembrane</keyword>
<keyword evidence="6" id="KW-0479">Metal-binding</keyword>
<dbReference type="GO" id="GO:0016558">
    <property type="term" value="P:protein import into peroxisome matrix"/>
    <property type="evidence" value="ECO:0007669"/>
    <property type="project" value="UniProtKB-UniRule"/>
</dbReference>
<dbReference type="PANTHER" id="PTHR12888">
    <property type="entry name" value="PEROXISOME ASSEMBLY PROTEIN 12 PEROXIN-12"/>
    <property type="match status" value="1"/>
</dbReference>
<feature type="domain" description="Pex N-terminal" evidence="14">
    <location>
        <begin position="21"/>
        <end position="257"/>
    </location>
</feature>